<evidence type="ECO:0000313" key="1">
    <source>
        <dbReference type="EMBL" id="HAF4687064.1"/>
    </source>
</evidence>
<gene>
    <name evidence="1" type="ORF">G8N23_004803</name>
</gene>
<reference evidence="1" key="2">
    <citation type="submission" date="2020-02" db="EMBL/GenBank/DDBJ databases">
        <authorList>
            <consortium name="NCBI Pathogen Detection Project"/>
        </authorList>
    </citation>
    <scope>NUCLEOTIDE SEQUENCE</scope>
    <source>
        <strain evidence="1">MA.CIT_D2.17</strain>
    </source>
</reference>
<name>A0A747SIR6_SALER</name>
<reference evidence="1" key="1">
    <citation type="journal article" date="2018" name="Genome Biol.">
        <title>SKESA: strategic k-mer extension for scrupulous assemblies.</title>
        <authorList>
            <person name="Souvorov A."/>
            <person name="Agarwala R."/>
            <person name="Lipman D.J."/>
        </authorList>
    </citation>
    <scope>NUCLEOTIDE SEQUENCE</scope>
    <source>
        <strain evidence="1">MA.CIT_D2.17</strain>
    </source>
</reference>
<sequence length="116" mass="12556">MDITLSHCNGKTLLMNTRGHAVSPSNYTDGYFSSGDPDNALMYNIYVPKSTEITDGPSFTGSYWIQDLSNTFPLTIKPNSDSYQIASLINLISAASNSTNVGSAVSGGFDYTFTYQ</sequence>
<comment type="caution">
    <text evidence="1">The sequence shown here is derived from an EMBL/GenBank/DDBJ whole genome shotgun (WGS) entry which is preliminary data.</text>
</comment>
<protein>
    <recommendedName>
        <fullName evidence="2">Fimbrial protein</fullName>
    </recommendedName>
</protein>
<dbReference type="AlphaFoldDB" id="A0A747SIR6"/>
<evidence type="ECO:0008006" key="2">
    <source>
        <dbReference type="Google" id="ProtNLM"/>
    </source>
</evidence>
<organism evidence="1">
    <name type="scientific">Salmonella enterica</name>
    <name type="common">Salmonella choleraesuis</name>
    <dbReference type="NCBI Taxonomy" id="28901"/>
    <lineage>
        <taxon>Bacteria</taxon>
        <taxon>Pseudomonadati</taxon>
        <taxon>Pseudomonadota</taxon>
        <taxon>Gammaproteobacteria</taxon>
        <taxon>Enterobacterales</taxon>
        <taxon>Enterobacteriaceae</taxon>
        <taxon>Salmonella</taxon>
    </lineage>
</organism>
<proteinExistence type="predicted"/>
<dbReference type="EMBL" id="DAAVGJ010000017">
    <property type="protein sequence ID" value="HAF4687064.1"/>
    <property type="molecule type" value="Genomic_DNA"/>
</dbReference>
<accession>A0A747SIR6</accession>